<evidence type="ECO:0000256" key="6">
    <source>
        <dbReference type="ARBA" id="ARBA00022806"/>
    </source>
</evidence>
<evidence type="ECO:0000256" key="3">
    <source>
        <dbReference type="ARBA" id="ARBA00022705"/>
    </source>
</evidence>
<organism evidence="16 17">
    <name type="scientific">Candidatus Gallipaludibacter merdavium</name>
    <dbReference type="NCBI Taxonomy" id="2840839"/>
    <lineage>
        <taxon>Bacteria</taxon>
        <taxon>Pseudomonadati</taxon>
        <taxon>Bacteroidota</taxon>
        <taxon>Bacteroidia</taxon>
        <taxon>Bacteroidales</taxon>
        <taxon>Candidatus Gallipaludibacter</taxon>
    </lineage>
</organism>
<comment type="caution">
    <text evidence="16">The sequence shown here is derived from an EMBL/GenBank/DDBJ whole genome shotgun (WGS) entry which is preliminary data.</text>
</comment>
<reference evidence="16" key="1">
    <citation type="submission" date="2020-10" db="EMBL/GenBank/DDBJ databases">
        <authorList>
            <person name="Gilroy R."/>
        </authorList>
    </citation>
    <scope>NUCLEOTIDE SEQUENCE</scope>
    <source>
        <strain evidence="16">G3-3990</strain>
    </source>
</reference>
<dbReference type="FunFam" id="1.10.860.10:FF:000001">
    <property type="entry name" value="Replicative DNA helicase"/>
    <property type="match status" value="1"/>
</dbReference>
<comment type="similarity">
    <text evidence="1 13">Belongs to the helicase family. DnaB subfamily.</text>
</comment>
<accession>A0A9D9HS24</accession>
<dbReference type="PANTHER" id="PTHR30153">
    <property type="entry name" value="REPLICATIVE DNA HELICASE DNAB"/>
    <property type="match status" value="1"/>
</dbReference>
<dbReference type="GO" id="GO:0005829">
    <property type="term" value="C:cytosol"/>
    <property type="evidence" value="ECO:0007669"/>
    <property type="project" value="TreeGrafter"/>
</dbReference>
<dbReference type="EC" id="5.6.2.3" evidence="12 13"/>
<dbReference type="InterPro" id="IPR016136">
    <property type="entry name" value="DNA_helicase_N/primase_C"/>
</dbReference>
<keyword evidence="3 13" id="KW-0235">DNA replication</keyword>
<proteinExistence type="inferred from homology"/>
<evidence type="ECO:0000259" key="15">
    <source>
        <dbReference type="PROSITE" id="PS51199"/>
    </source>
</evidence>
<dbReference type="InterPro" id="IPR027417">
    <property type="entry name" value="P-loop_NTPase"/>
</dbReference>
<evidence type="ECO:0000256" key="1">
    <source>
        <dbReference type="ARBA" id="ARBA00008428"/>
    </source>
</evidence>
<dbReference type="Proteomes" id="UP000823641">
    <property type="component" value="Unassembled WGS sequence"/>
</dbReference>
<dbReference type="GO" id="GO:0003677">
    <property type="term" value="F:DNA binding"/>
    <property type="evidence" value="ECO:0007669"/>
    <property type="project" value="UniProtKB-UniRule"/>
</dbReference>
<dbReference type="GO" id="GO:0016787">
    <property type="term" value="F:hydrolase activity"/>
    <property type="evidence" value="ECO:0007669"/>
    <property type="project" value="UniProtKB-KW"/>
</dbReference>
<name>A0A9D9HS24_9BACT</name>
<reference evidence="16" key="2">
    <citation type="journal article" date="2021" name="PeerJ">
        <title>Extensive microbial diversity within the chicken gut microbiome revealed by metagenomics and culture.</title>
        <authorList>
            <person name="Gilroy R."/>
            <person name="Ravi A."/>
            <person name="Getino M."/>
            <person name="Pursley I."/>
            <person name="Horton D.L."/>
            <person name="Alikhan N.F."/>
            <person name="Baker D."/>
            <person name="Gharbi K."/>
            <person name="Hall N."/>
            <person name="Watson M."/>
            <person name="Adriaenssens E.M."/>
            <person name="Foster-Nyarko E."/>
            <person name="Jarju S."/>
            <person name="Secka A."/>
            <person name="Antonio M."/>
            <person name="Oren A."/>
            <person name="Chaudhuri R.R."/>
            <person name="La Ragione R."/>
            <person name="Hildebrand F."/>
            <person name="Pallen M.J."/>
        </authorList>
    </citation>
    <scope>NUCLEOTIDE SEQUENCE</scope>
    <source>
        <strain evidence="16">G3-3990</strain>
    </source>
</reference>
<sequence length="517" mass="58137">MAESAKRNYKRKESEYVPIGPNEFGKLPPQAPELEEAVLGAIMVERDAYATVAGFLREQHFYKEIHQYIYHAITSLSSKQEPVDMHTVTEQLRKDGKIEQVGGPYYIALLTSKVSSAAHLEFHARIIVQKYLARELIRISSEIQTKAFDDRTDIDDLMQEAEGMMFQVSQQSMQRTVVQIDPVISEAIDRIRQAQKSDGTSGVPSGFHDLDKLTSGWQASDLIIIAARPAMGKTAFVLSMMRNMAVDYKQPVALFSLEMSNVQLVNRLLMNVCEIEGEKIKNGQLSYHEWAQLDAKVQELYGAPIYVDDTPSLSIFELRSKARRLAREKGIKCIIIDYLQLMNASGMNFGSREQEVSMISRSLKGLAKELNIPIIALSQLNRSVENRGGSTTGQDTKRPQLSDLRESGAIEQDADMVCFIHRPEYYRITEGPNGEDLRGKAYIIVAKHRNGATDDVLLRFKNIYAKFMNIEDGDENPYATFRSKLNNNTSGMKGNTGGINQMPEMPDYGIGNDNPPF</sequence>
<dbReference type="InterPro" id="IPR036185">
    <property type="entry name" value="DNA_heli_DnaB-like_N_sf"/>
</dbReference>
<dbReference type="Pfam" id="PF00772">
    <property type="entry name" value="DnaB"/>
    <property type="match status" value="1"/>
</dbReference>
<dbReference type="InterPro" id="IPR007694">
    <property type="entry name" value="DNA_helicase_DnaB-like_C"/>
</dbReference>
<dbReference type="GO" id="GO:0042802">
    <property type="term" value="F:identical protein binding"/>
    <property type="evidence" value="ECO:0007669"/>
    <property type="project" value="UniProtKB-ARBA"/>
</dbReference>
<evidence type="ECO:0000256" key="13">
    <source>
        <dbReference type="RuleBase" id="RU362085"/>
    </source>
</evidence>
<dbReference type="EMBL" id="JADIMG010000004">
    <property type="protein sequence ID" value="MBO8458848.1"/>
    <property type="molecule type" value="Genomic_DNA"/>
</dbReference>
<evidence type="ECO:0000313" key="17">
    <source>
        <dbReference type="Proteomes" id="UP000823641"/>
    </source>
</evidence>
<dbReference type="CDD" id="cd00984">
    <property type="entry name" value="DnaB_C"/>
    <property type="match status" value="1"/>
</dbReference>
<dbReference type="InterPro" id="IPR007692">
    <property type="entry name" value="DNA_helicase_DnaB"/>
</dbReference>
<dbReference type="Gene3D" id="1.10.860.10">
    <property type="entry name" value="DNAb Helicase, Chain A"/>
    <property type="match status" value="1"/>
</dbReference>
<dbReference type="FunFam" id="3.40.50.300:FF:000076">
    <property type="entry name" value="Replicative DNA helicase"/>
    <property type="match status" value="1"/>
</dbReference>
<evidence type="ECO:0000256" key="12">
    <source>
        <dbReference type="NCBIfam" id="TIGR00665"/>
    </source>
</evidence>
<comment type="catalytic activity">
    <reaction evidence="11 13">
        <text>ATP + H2O = ADP + phosphate + H(+)</text>
        <dbReference type="Rhea" id="RHEA:13065"/>
        <dbReference type="ChEBI" id="CHEBI:15377"/>
        <dbReference type="ChEBI" id="CHEBI:15378"/>
        <dbReference type="ChEBI" id="CHEBI:30616"/>
        <dbReference type="ChEBI" id="CHEBI:43474"/>
        <dbReference type="ChEBI" id="CHEBI:456216"/>
        <dbReference type="EC" id="5.6.2.3"/>
    </reaction>
</comment>
<dbReference type="GO" id="GO:0043139">
    <property type="term" value="F:5'-3' DNA helicase activity"/>
    <property type="evidence" value="ECO:0007669"/>
    <property type="project" value="UniProtKB-EC"/>
</dbReference>
<dbReference type="GO" id="GO:0006269">
    <property type="term" value="P:DNA replication, synthesis of primer"/>
    <property type="evidence" value="ECO:0007669"/>
    <property type="project" value="UniProtKB-UniRule"/>
</dbReference>
<keyword evidence="9" id="KW-0413">Isomerase</keyword>
<evidence type="ECO:0000256" key="14">
    <source>
        <dbReference type="SAM" id="MobiDB-lite"/>
    </source>
</evidence>
<comment type="function">
    <text evidence="10 13">The main replicative DNA helicase, it participates in initiation and elongation during chromosome replication. Travels ahead of the DNA replisome, separating dsDNA into templates for DNA synthesis. A processive ATP-dependent 5'-3' DNA helicase it has DNA-dependent ATPase activity.</text>
</comment>
<keyword evidence="7 13" id="KW-0067">ATP-binding</keyword>
<evidence type="ECO:0000256" key="4">
    <source>
        <dbReference type="ARBA" id="ARBA00022741"/>
    </source>
</evidence>
<dbReference type="PANTHER" id="PTHR30153:SF2">
    <property type="entry name" value="REPLICATIVE DNA HELICASE"/>
    <property type="match status" value="1"/>
</dbReference>
<feature type="region of interest" description="Disordered" evidence="14">
    <location>
        <begin position="497"/>
        <end position="517"/>
    </location>
</feature>
<protein>
    <recommendedName>
        <fullName evidence="12 13">Replicative DNA helicase</fullName>
        <ecNumber evidence="12 13">5.6.2.3</ecNumber>
    </recommendedName>
</protein>
<evidence type="ECO:0000313" key="16">
    <source>
        <dbReference type="EMBL" id="MBO8458848.1"/>
    </source>
</evidence>
<evidence type="ECO:0000256" key="11">
    <source>
        <dbReference type="ARBA" id="ARBA00048954"/>
    </source>
</evidence>
<dbReference type="GO" id="GO:0005524">
    <property type="term" value="F:ATP binding"/>
    <property type="evidence" value="ECO:0007669"/>
    <property type="project" value="UniProtKB-UniRule"/>
</dbReference>
<keyword evidence="8 13" id="KW-0238">DNA-binding</keyword>
<keyword evidence="2 13" id="KW-0639">Primosome</keyword>
<keyword evidence="5 13" id="KW-0378">Hydrolase</keyword>
<gene>
    <name evidence="16" type="primary">dnaB</name>
    <name evidence="16" type="ORF">IAA73_00720</name>
</gene>
<feature type="domain" description="SF4 helicase" evidence="15">
    <location>
        <begin position="196"/>
        <end position="474"/>
    </location>
</feature>
<evidence type="ECO:0000256" key="5">
    <source>
        <dbReference type="ARBA" id="ARBA00022801"/>
    </source>
</evidence>
<dbReference type="NCBIfam" id="TIGR00665">
    <property type="entry name" value="DnaB"/>
    <property type="match status" value="1"/>
</dbReference>
<keyword evidence="4 13" id="KW-0547">Nucleotide-binding</keyword>
<dbReference type="AlphaFoldDB" id="A0A9D9HS24"/>
<evidence type="ECO:0000256" key="7">
    <source>
        <dbReference type="ARBA" id="ARBA00022840"/>
    </source>
</evidence>
<dbReference type="Pfam" id="PF03796">
    <property type="entry name" value="DnaB_C"/>
    <property type="match status" value="1"/>
</dbReference>
<evidence type="ECO:0000256" key="8">
    <source>
        <dbReference type="ARBA" id="ARBA00023125"/>
    </source>
</evidence>
<dbReference type="Gene3D" id="3.40.50.300">
    <property type="entry name" value="P-loop containing nucleotide triphosphate hydrolases"/>
    <property type="match status" value="1"/>
</dbReference>
<dbReference type="GO" id="GO:1990077">
    <property type="term" value="C:primosome complex"/>
    <property type="evidence" value="ECO:0007669"/>
    <property type="project" value="UniProtKB-UniRule"/>
</dbReference>
<evidence type="ECO:0000256" key="2">
    <source>
        <dbReference type="ARBA" id="ARBA00022515"/>
    </source>
</evidence>
<dbReference type="SUPFAM" id="SSF48024">
    <property type="entry name" value="N-terminal domain of DnaB helicase"/>
    <property type="match status" value="1"/>
</dbReference>
<dbReference type="PROSITE" id="PS51199">
    <property type="entry name" value="SF4_HELICASE"/>
    <property type="match status" value="1"/>
</dbReference>
<dbReference type="InterPro" id="IPR007693">
    <property type="entry name" value="DNA_helicase_DnaB-like_N"/>
</dbReference>
<evidence type="ECO:0000256" key="10">
    <source>
        <dbReference type="ARBA" id="ARBA00044932"/>
    </source>
</evidence>
<dbReference type="SUPFAM" id="SSF52540">
    <property type="entry name" value="P-loop containing nucleoside triphosphate hydrolases"/>
    <property type="match status" value="1"/>
</dbReference>
<keyword evidence="6 13" id="KW-0347">Helicase</keyword>
<evidence type="ECO:0000256" key="9">
    <source>
        <dbReference type="ARBA" id="ARBA00023235"/>
    </source>
</evidence>